<feature type="domain" description="Molybdopterin-guanine dinucleotide biosynthesis protein B (MobB)" evidence="1">
    <location>
        <begin position="1"/>
        <end position="118"/>
    </location>
</feature>
<reference evidence="2 3" key="1">
    <citation type="submission" date="2018-01" db="EMBL/GenBank/DDBJ databases">
        <title>Bacillus asahii Genome sequencing and assembly.</title>
        <authorList>
            <person name="Jiang H."/>
            <person name="Feng Y."/>
            <person name="Zhao F."/>
            <person name="Lin X."/>
        </authorList>
    </citation>
    <scope>NUCLEOTIDE SEQUENCE [LARGE SCALE GENOMIC DNA]</scope>
    <source>
        <strain evidence="2 3">OM18</strain>
    </source>
</reference>
<evidence type="ECO:0000313" key="3">
    <source>
        <dbReference type="Proteomes" id="UP000283095"/>
    </source>
</evidence>
<organism evidence="2 3">
    <name type="scientific">Peribacillus asahii</name>
    <dbReference type="NCBI Taxonomy" id="228899"/>
    <lineage>
        <taxon>Bacteria</taxon>
        <taxon>Bacillati</taxon>
        <taxon>Bacillota</taxon>
        <taxon>Bacilli</taxon>
        <taxon>Bacillales</taxon>
        <taxon>Bacillaceae</taxon>
        <taxon>Peribacillus</taxon>
    </lineage>
</organism>
<dbReference type="InterPro" id="IPR052539">
    <property type="entry name" value="MGD_biosynthesis_adapter"/>
</dbReference>
<gene>
    <name evidence="2" type="primary">mobB</name>
    <name evidence="2" type="ORF">BAOM_4336</name>
</gene>
<dbReference type="Pfam" id="PF03205">
    <property type="entry name" value="MobB"/>
    <property type="match status" value="1"/>
</dbReference>
<proteinExistence type="predicted"/>
<dbReference type="EMBL" id="CP026095">
    <property type="protein sequence ID" value="AZV44916.1"/>
    <property type="molecule type" value="Genomic_DNA"/>
</dbReference>
<dbReference type="GO" id="GO:0005525">
    <property type="term" value="F:GTP binding"/>
    <property type="evidence" value="ECO:0007669"/>
    <property type="project" value="InterPro"/>
</dbReference>
<dbReference type="KEGG" id="pasa:BAOM_4336"/>
<evidence type="ECO:0000313" key="2">
    <source>
        <dbReference type="EMBL" id="AZV44916.1"/>
    </source>
</evidence>
<dbReference type="GO" id="GO:0006777">
    <property type="term" value="P:Mo-molybdopterin cofactor biosynthetic process"/>
    <property type="evidence" value="ECO:0007669"/>
    <property type="project" value="InterPro"/>
</dbReference>
<dbReference type="AlphaFoldDB" id="A0A3T0KX48"/>
<sequence length="156" mass="17590">MEKLISRAAQVGLRAASIKHHGHGGAPSYESPSKDKDSIRHYEAGAVVSSVEGGGTLQLRAKMDDLSLDEMLQFYQFFSIDVIFVEGYKRESYPKVALIRDEQDLSILDSLTNVQCIISHVQVDQKLVQNYKVFQLNEDHLYIDFIMEVVNKDGVI</sequence>
<dbReference type="Gene3D" id="3.40.50.300">
    <property type="entry name" value="P-loop containing nucleotide triphosphate hydrolases"/>
    <property type="match status" value="1"/>
</dbReference>
<accession>A0A3T0KX48</accession>
<dbReference type="Proteomes" id="UP000283095">
    <property type="component" value="Chromosome"/>
</dbReference>
<dbReference type="PANTHER" id="PTHR40072:SF1">
    <property type="entry name" value="MOLYBDOPTERIN-GUANINE DINUCLEOTIDE BIOSYNTHESIS ADAPTER PROTEIN"/>
    <property type="match status" value="1"/>
</dbReference>
<dbReference type="PANTHER" id="PTHR40072">
    <property type="entry name" value="MOLYBDOPTERIN-GUANINE DINUCLEOTIDE BIOSYNTHESIS ADAPTER PROTEIN-RELATED"/>
    <property type="match status" value="1"/>
</dbReference>
<dbReference type="InterPro" id="IPR004435">
    <property type="entry name" value="MobB_dom"/>
</dbReference>
<dbReference type="InterPro" id="IPR027417">
    <property type="entry name" value="P-loop_NTPase"/>
</dbReference>
<name>A0A3T0KX48_9BACI</name>
<evidence type="ECO:0000259" key="1">
    <source>
        <dbReference type="Pfam" id="PF03205"/>
    </source>
</evidence>
<dbReference type="SUPFAM" id="SSF52540">
    <property type="entry name" value="P-loop containing nucleoside triphosphate hydrolases"/>
    <property type="match status" value="1"/>
</dbReference>
<protein>
    <submittedName>
        <fullName evidence="2">Molybdopterin-guanine dinucleotide biosynthesis protein B</fullName>
    </submittedName>
</protein>